<dbReference type="PANTHER" id="PTHR23074:SF86">
    <property type="entry name" value="SPASTIN"/>
    <property type="match status" value="1"/>
</dbReference>
<dbReference type="Pfam" id="PF09336">
    <property type="entry name" value="Vps4_C"/>
    <property type="match status" value="1"/>
</dbReference>
<dbReference type="PANTHER" id="PTHR23074">
    <property type="entry name" value="AAA DOMAIN-CONTAINING"/>
    <property type="match status" value="1"/>
</dbReference>
<dbReference type="Gene3D" id="1.10.8.60">
    <property type="match status" value="1"/>
</dbReference>
<dbReference type="InterPro" id="IPR050304">
    <property type="entry name" value="MT-severing_AAA_ATPase"/>
</dbReference>
<keyword evidence="5" id="KW-0413">Isomerase</keyword>
<dbReference type="CDD" id="cd19509">
    <property type="entry name" value="RecA-like_VPS4-like"/>
    <property type="match status" value="1"/>
</dbReference>
<evidence type="ECO:0000256" key="1">
    <source>
        <dbReference type="ARBA" id="ARBA00022701"/>
    </source>
</evidence>
<dbReference type="InterPro" id="IPR003959">
    <property type="entry name" value="ATPase_AAA_core"/>
</dbReference>
<sequence>MSQDVYRAAVEAEIVDRGTMEGVKWADVAGLEKPKRALQEMVILPALRADLFTGLRAPVRGVLLFGPPGTGKTLLAKAVATEARCTFFTISAATVTSKWMGEGEKLIRALFEVARDRQPAIIFIDEMDSLLSARSASEHEASRRIKTEFLLRFDGVDSGGDRIFVIGATNRPQELDEAVRRRMQKRVYVPLPDAPSRHALLAHLMAQTEHDLRPRDFAEVVQSTEGYSGSDMRALAREAAMEPIRELGPKLKTVDASRVRRMGVGDMRRALQAVRPTVARRELAAYEAWDREFGSK</sequence>
<evidence type="ECO:0000256" key="2">
    <source>
        <dbReference type="ARBA" id="ARBA00022741"/>
    </source>
</evidence>
<dbReference type="InterPro" id="IPR027417">
    <property type="entry name" value="P-loop_NTPase"/>
</dbReference>
<dbReference type="Pfam" id="PF17862">
    <property type="entry name" value="AAA_lid_3"/>
    <property type="match status" value="1"/>
</dbReference>
<dbReference type="FunFam" id="1.10.8.60:FF:000022">
    <property type="entry name" value="Fidgetin like 1"/>
    <property type="match status" value="1"/>
</dbReference>
<evidence type="ECO:0000256" key="6">
    <source>
        <dbReference type="ARBA" id="ARBA00036378"/>
    </source>
</evidence>
<comment type="catalytic activity">
    <reaction evidence="6">
        <text>n ATP + n H2O + a microtubule = n ADP + n phosphate + (n+1) alpha/beta tubulin heterodimers.</text>
        <dbReference type="EC" id="5.6.1.1"/>
    </reaction>
</comment>
<keyword evidence="4" id="KW-0472">Membrane</keyword>
<evidence type="ECO:0000256" key="8">
    <source>
        <dbReference type="RuleBase" id="RU003651"/>
    </source>
</evidence>
<reference evidence="10" key="1">
    <citation type="submission" date="2021-01" db="EMBL/GenBank/DDBJ databases">
        <authorList>
            <person name="Corre E."/>
            <person name="Pelletier E."/>
            <person name="Niang G."/>
            <person name="Scheremetjew M."/>
            <person name="Finn R."/>
            <person name="Kale V."/>
            <person name="Holt S."/>
            <person name="Cochrane G."/>
            <person name="Meng A."/>
            <person name="Brown T."/>
            <person name="Cohen L."/>
        </authorList>
    </citation>
    <scope>NUCLEOTIDE SEQUENCE</scope>
    <source>
        <strain evidence="10">CCMP722</strain>
    </source>
</reference>
<keyword evidence="2 8" id="KW-0547">Nucleotide-binding</keyword>
<evidence type="ECO:0000256" key="3">
    <source>
        <dbReference type="ARBA" id="ARBA00022840"/>
    </source>
</evidence>
<accession>A0A7S0S091</accession>
<dbReference type="FunFam" id="3.40.50.300:FF:000093">
    <property type="entry name" value="Fidgetin-like 1"/>
    <property type="match status" value="1"/>
</dbReference>
<name>A0A7S0S091_9CHLO</name>
<dbReference type="InterPro" id="IPR003960">
    <property type="entry name" value="ATPase_AAA_CS"/>
</dbReference>
<dbReference type="AlphaFoldDB" id="A0A7S0S091"/>
<dbReference type="GO" id="GO:0008568">
    <property type="term" value="F:microtubule severing ATPase activity"/>
    <property type="evidence" value="ECO:0007669"/>
    <property type="project" value="UniProtKB-EC"/>
</dbReference>
<dbReference type="Pfam" id="PF00004">
    <property type="entry name" value="AAA"/>
    <property type="match status" value="1"/>
</dbReference>
<dbReference type="PROSITE" id="PS00674">
    <property type="entry name" value="AAA"/>
    <property type="match status" value="1"/>
</dbReference>
<evidence type="ECO:0000256" key="4">
    <source>
        <dbReference type="ARBA" id="ARBA00023136"/>
    </source>
</evidence>
<dbReference type="EC" id="5.6.1.1" evidence="7"/>
<dbReference type="InterPro" id="IPR041569">
    <property type="entry name" value="AAA_lid_3"/>
</dbReference>
<dbReference type="GO" id="GO:0005524">
    <property type="term" value="F:ATP binding"/>
    <property type="evidence" value="ECO:0007669"/>
    <property type="project" value="UniProtKB-KW"/>
</dbReference>
<dbReference type="SUPFAM" id="SSF52540">
    <property type="entry name" value="P-loop containing nucleoside triphosphate hydrolases"/>
    <property type="match status" value="1"/>
</dbReference>
<dbReference type="GO" id="GO:0005874">
    <property type="term" value="C:microtubule"/>
    <property type="evidence" value="ECO:0007669"/>
    <property type="project" value="UniProtKB-KW"/>
</dbReference>
<evidence type="ECO:0000313" key="10">
    <source>
        <dbReference type="EMBL" id="CAD8691078.1"/>
    </source>
</evidence>
<dbReference type="GO" id="GO:0016887">
    <property type="term" value="F:ATP hydrolysis activity"/>
    <property type="evidence" value="ECO:0007669"/>
    <property type="project" value="InterPro"/>
</dbReference>
<dbReference type="Gene3D" id="3.40.50.300">
    <property type="entry name" value="P-loop containing nucleotide triphosphate hydrolases"/>
    <property type="match status" value="1"/>
</dbReference>
<gene>
    <name evidence="10" type="ORF">POBO1169_LOCUS19858</name>
</gene>
<dbReference type="EMBL" id="HBFA01039757">
    <property type="protein sequence ID" value="CAD8691078.1"/>
    <property type="molecule type" value="Transcribed_RNA"/>
</dbReference>
<dbReference type="SMART" id="SM00382">
    <property type="entry name" value="AAA"/>
    <property type="match status" value="1"/>
</dbReference>
<evidence type="ECO:0000256" key="7">
    <source>
        <dbReference type="ARBA" id="ARBA00038871"/>
    </source>
</evidence>
<proteinExistence type="inferred from homology"/>
<keyword evidence="1" id="KW-0493">Microtubule</keyword>
<protein>
    <recommendedName>
        <fullName evidence="7">microtubule-severing ATPase</fullName>
        <ecNumber evidence="7">5.6.1.1</ecNumber>
    </recommendedName>
</protein>
<comment type="similarity">
    <text evidence="8">Belongs to the AAA ATPase family.</text>
</comment>
<evidence type="ECO:0000256" key="5">
    <source>
        <dbReference type="ARBA" id="ARBA00023235"/>
    </source>
</evidence>
<evidence type="ECO:0000259" key="9">
    <source>
        <dbReference type="SMART" id="SM00382"/>
    </source>
</evidence>
<feature type="domain" description="AAA+ ATPase" evidence="9">
    <location>
        <begin position="58"/>
        <end position="193"/>
    </location>
</feature>
<dbReference type="InterPro" id="IPR015415">
    <property type="entry name" value="Spast_Vps4_C"/>
</dbReference>
<keyword evidence="3 8" id="KW-0067">ATP-binding</keyword>
<organism evidence="10">
    <name type="scientific">Pyramimonas obovata</name>
    <dbReference type="NCBI Taxonomy" id="1411642"/>
    <lineage>
        <taxon>Eukaryota</taxon>
        <taxon>Viridiplantae</taxon>
        <taxon>Chlorophyta</taxon>
        <taxon>Pyramimonadophyceae</taxon>
        <taxon>Pyramimonadales</taxon>
        <taxon>Pyramimonadaceae</taxon>
        <taxon>Pyramimonas</taxon>
        <taxon>Pyramimonas incertae sedis</taxon>
    </lineage>
</organism>
<dbReference type="InterPro" id="IPR003593">
    <property type="entry name" value="AAA+_ATPase"/>
</dbReference>